<dbReference type="Proteomes" id="UP000500938">
    <property type="component" value="Chromosome"/>
</dbReference>
<evidence type="ECO:0000256" key="1">
    <source>
        <dbReference type="ARBA" id="ARBA00022737"/>
    </source>
</evidence>
<keyword evidence="6" id="KW-1185">Reference proteome</keyword>
<keyword evidence="3" id="KW-0732">Signal</keyword>
<dbReference type="Gene3D" id="2.130.10.10">
    <property type="entry name" value="YVTN repeat-like/Quinoprotein amine dehydrogenase"/>
    <property type="match status" value="5"/>
</dbReference>
<dbReference type="CDD" id="cd15482">
    <property type="entry name" value="Sialidase_non-viral"/>
    <property type="match status" value="3"/>
</dbReference>
<protein>
    <submittedName>
        <fullName evidence="5">Glycosyl hydrolase</fullName>
    </submittedName>
</protein>
<dbReference type="GO" id="GO:0016787">
    <property type="term" value="F:hydrolase activity"/>
    <property type="evidence" value="ECO:0007669"/>
    <property type="project" value="UniProtKB-KW"/>
</dbReference>
<evidence type="ECO:0000256" key="3">
    <source>
        <dbReference type="SAM" id="SignalP"/>
    </source>
</evidence>
<feature type="domain" description="Sortilin N-terminal" evidence="4">
    <location>
        <begin position="82"/>
        <end position="213"/>
    </location>
</feature>
<proteinExistence type="predicted"/>
<keyword evidence="1" id="KW-0677">Repeat</keyword>
<accession>A0A6M4IQ79</accession>
<evidence type="ECO:0000256" key="2">
    <source>
        <dbReference type="SAM" id="MobiDB-lite"/>
    </source>
</evidence>
<dbReference type="RefSeq" id="WP_171226517.1">
    <property type="nucleotide sequence ID" value="NZ_CP053085.1"/>
</dbReference>
<organism evidence="5 6">
    <name type="scientific">Gemmatimonas groenlandica</name>
    <dbReference type="NCBI Taxonomy" id="2732249"/>
    <lineage>
        <taxon>Bacteria</taxon>
        <taxon>Pseudomonadati</taxon>
        <taxon>Gemmatimonadota</taxon>
        <taxon>Gemmatimonadia</taxon>
        <taxon>Gemmatimonadales</taxon>
        <taxon>Gemmatimonadaceae</taxon>
        <taxon>Gemmatimonas</taxon>
    </lineage>
</organism>
<feature type="chain" id="PRO_5027023443" evidence="3">
    <location>
        <begin position="28"/>
        <end position="1050"/>
    </location>
</feature>
<gene>
    <name evidence="5" type="ORF">HKW67_16945</name>
</gene>
<reference evidence="5 6" key="1">
    <citation type="submission" date="2020-05" db="EMBL/GenBank/DDBJ databases">
        <title>Complete genome sequence of Gemmatimonas greenlandica TET16.</title>
        <authorList>
            <person name="Zeng Y."/>
        </authorList>
    </citation>
    <scope>NUCLEOTIDE SEQUENCE [LARGE SCALE GENOMIC DNA]</scope>
    <source>
        <strain evidence="5 6">TET16</strain>
    </source>
</reference>
<dbReference type="PANTHER" id="PTHR12106">
    <property type="entry name" value="SORTILIN RELATED"/>
    <property type="match status" value="1"/>
</dbReference>
<dbReference type="PANTHER" id="PTHR12106:SF27">
    <property type="entry name" value="SORTILIN-RELATED RECEPTOR"/>
    <property type="match status" value="1"/>
</dbReference>
<evidence type="ECO:0000313" key="5">
    <source>
        <dbReference type="EMBL" id="QJR37084.1"/>
    </source>
</evidence>
<dbReference type="InterPro" id="IPR050310">
    <property type="entry name" value="VPS10-sortilin"/>
</dbReference>
<feature type="signal peptide" evidence="3">
    <location>
        <begin position="1"/>
        <end position="27"/>
    </location>
</feature>
<dbReference type="SUPFAM" id="SSF110296">
    <property type="entry name" value="Oligoxyloglucan reducing end-specific cellobiohydrolase"/>
    <property type="match status" value="3"/>
</dbReference>
<name>A0A6M4IQ79_9BACT</name>
<dbReference type="EMBL" id="CP053085">
    <property type="protein sequence ID" value="QJR37084.1"/>
    <property type="molecule type" value="Genomic_DNA"/>
</dbReference>
<evidence type="ECO:0000313" key="6">
    <source>
        <dbReference type="Proteomes" id="UP000500938"/>
    </source>
</evidence>
<sequence>MRFPALLTPLACGVLFQTALSPSVASAQAPRAAAGLPALDSTTFAALSWRNIGPFRGGRSVAAVGLPSQPLTYFAGYTGGGLWRTDDAGNNWRNISDGFFKTGSVGAIAVAPSDENVIYVGMGEHAIRGQSSTYGDGMYKSTDQGRTWTHIGLATSRQISAVRVHPSNPDVVYVAVQGDRWKGTSDRGIYRTTDGGKTWTQLLKGENAFSGASDLSMDATNPRILYAAMWDHQRTPWMVRSGGAGSGIWKSVDGGDTWKRSQEGLPKLVGKIGVSVSPANPDRVYAIVEAENGGVFRSDDAGKTWRQQSGDRLIQTRSWYYMNVTADPKNADVVWVMNAPVMKSIDGGRTFANVSATHGDNHQLWINPTNPNYLINANDGGASISLDGGKSWSTQDNQPTSQFYHVAVDDGFPYKLYGGQQDNSSVIIQSQSDGGSIGIREWNEGPGCESANMGVSAKNPRYIYGGCYQGLIDEMDATNGLSRTIMPWPEMNLTEPTDKTKYRFNWTAPIEVSMHDDKVVYHGGNVLFKTTTRGQSWTPISGDLTRNDKTRQGWGGGPITNEGAGGEVYATIVVIEESPHDANTMYVGTDDGLIQRTRDGGKTWTNITPASWGDGLVNEIAISPHDAGTIYVSFRKDRLGDPTPHIFVSKDYGTTFTRIVNGLRDGEPVRVVREDTERKGLLYAGTETGVYVSYDAGAQWLPFRGNFPVVPVTDLQVKHGDLIAATEGRAFWILDDLSVLRQRADAIEKAAMHLYAPRAAVLAGGGGFGTPRNAGKNASYGAVINFRLAAAPDTASTLLLEFVDAKNAVVRSFATKGDSVNKLTVKPGLNSFNWNLRRAAPARLAGVLLFGAPGDGGARVVPGTYTVRLTMGSTVQSQKLEVKQDPRLDVPARVVAERDSVANLLSNRINEIHEAVLRVRDLKSQVQGYVTRAKETSAPDTIAKAGRTLTGKLGALDPKMTTKAGNGQDIINYANGINGQFGFLLGQVEGNSELTQPVKDRLVELEKLWQTLKAEVEQVETVDVNAFNALLQKYNVPGVIGAAKKKGPIA</sequence>
<dbReference type="Pfam" id="PF15902">
    <property type="entry name" value="Sortilin-Vps10"/>
    <property type="match status" value="1"/>
</dbReference>
<dbReference type="KEGG" id="ggr:HKW67_16945"/>
<dbReference type="AlphaFoldDB" id="A0A6M4IQ79"/>
<evidence type="ECO:0000259" key="4">
    <source>
        <dbReference type="Pfam" id="PF15902"/>
    </source>
</evidence>
<feature type="region of interest" description="Disordered" evidence="2">
    <location>
        <begin position="539"/>
        <end position="561"/>
    </location>
</feature>
<keyword evidence="5" id="KW-0378">Hydrolase</keyword>
<dbReference type="InterPro" id="IPR015943">
    <property type="entry name" value="WD40/YVTN_repeat-like_dom_sf"/>
</dbReference>
<dbReference type="InterPro" id="IPR031778">
    <property type="entry name" value="Sortilin_N"/>
</dbReference>